<evidence type="ECO:0000313" key="3">
    <source>
        <dbReference type="Proteomes" id="UP000054321"/>
    </source>
</evidence>
<accession>A0A0C3CTR2</accession>
<sequence>KNIKAGFAANGLFPFNPDRVLRSIPVPLAEPAIPRVDEVKVGSCQQDIEPQTPVTPVSAEAFISLQNLIIQDTCMLDETSKQKLVRHLQKGTKAFQKSSALEKLQKDHIQFLTIINNKAKVRQSTKSLVLGKAKVMSYKDLVEARAKRVVKEATRAAKGKGKRGRKRKKEDTVEEDTAETARRGRKCKSAAPALANKARISNAPEPASTSIRQASRTQIAEDEIVPEPWRAPVAKMW</sequence>
<evidence type="ECO:0000313" key="2">
    <source>
        <dbReference type="EMBL" id="KIM93067.1"/>
    </source>
</evidence>
<feature type="compositionally biased region" description="Polar residues" evidence="1">
    <location>
        <begin position="207"/>
        <end position="218"/>
    </location>
</feature>
<reference evidence="3" key="2">
    <citation type="submission" date="2015-01" db="EMBL/GenBank/DDBJ databases">
        <title>Evolutionary Origins and Diversification of the Mycorrhizal Mutualists.</title>
        <authorList>
            <consortium name="DOE Joint Genome Institute"/>
            <consortium name="Mycorrhizal Genomics Consortium"/>
            <person name="Kohler A."/>
            <person name="Kuo A."/>
            <person name="Nagy L.G."/>
            <person name="Floudas D."/>
            <person name="Copeland A."/>
            <person name="Barry K.W."/>
            <person name="Cichocki N."/>
            <person name="Veneault-Fourrey C."/>
            <person name="LaButti K."/>
            <person name="Lindquist E.A."/>
            <person name="Lipzen A."/>
            <person name="Lundell T."/>
            <person name="Morin E."/>
            <person name="Murat C."/>
            <person name="Riley R."/>
            <person name="Ohm R."/>
            <person name="Sun H."/>
            <person name="Tunlid A."/>
            <person name="Henrissat B."/>
            <person name="Grigoriev I.V."/>
            <person name="Hibbett D.S."/>
            <person name="Martin F."/>
        </authorList>
    </citation>
    <scope>NUCLEOTIDE SEQUENCE [LARGE SCALE GENOMIC DNA]</scope>
    <source>
        <strain evidence="3">Zn</strain>
    </source>
</reference>
<dbReference type="Proteomes" id="UP000054321">
    <property type="component" value="Unassembled WGS sequence"/>
</dbReference>
<feature type="non-terminal residue" evidence="2">
    <location>
        <position position="1"/>
    </location>
</feature>
<reference evidence="2 3" key="1">
    <citation type="submission" date="2014-04" db="EMBL/GenBank/DDBJ databases">
        <authorList>
            <consortium name="DOE Joint Genome Institute"/>
            <person name="Kuo A."/>
            <person name="Martino E."/>
            <person name="Perotto S."/>
            <person name="Kohler A."/>
            <person name="Nagy L.G."/>
            <person name="Floudas D."/>
            <person name="Copeland A."/>
            <person name="Barry K.W."/>
            <person name="Cichocki N."/>
            <person name="Veneault-Fourrey C."/>
            <person name="LaButti K."/>
            <person name="Lindquist E.A."/>
            <person name="Lipzen A."/>
            <person name="Lundell T."/>
            <person name="Morin E."/>
            <person name="Murat C."/>
            <person name="Sun H."/>
            <person name="Tunlid A."/>
            <person name="Henrissat B."/>
            <person name="Grigoriev I.V."/>
            <person name="Hibbett D.S."/>
            <person name="Martin F."/>
            <person name="Nordberg H.P."/>
            <person name="Cantor M.N."/>
            <person name="Hua S.X."/>
        </authorList>
    </citation>
    <scope>NUCLEOTIDE SEQUENCE [LARGE SCALE GENOMIC DNA]</scope>
    <source>
        <strain evidence="2 3">Zn</strain>
    </source>
</reference>
<feature type="compositionally biased region" description="Basic residues" evidence="1">
    <location>
        <begin position="157"/>
        <end position="168"/>
    </location>
</feature>
<name>A0A0C3CTR2_OIDMZ</name>
<dbReference type="HOGENOM" id="CLU_102426_0_0_1"/>
<organism evidence="2 3">
    <name type="scientific">Oidiodendron maius (strain Zn)</name>
    <dbReference type="NCBI Taxonomy" id="913774"/>
    <lineage>
        <taxon>Eukaryota</taxon>
        <taxon>Fungi</taxon>
        <taxon>Dikarya</taxon>
        <taxon>Ascomycota</taxon>
        <taxon>Pezizomycotina</taxon>
        <taxon>Leotiomycetes</taxon>
        <taxon>Leotiomycetes incertae sedis</taxon>
        <taxon>Myxotrichaceae</taxon>
        <taxon>Oidiodendron</taxon>
    </lineage>
</organism>
<dbReference type="InParanoid" id="A0A0C3CTR2"/>
<keyword evidence="3" id="KW-1185">Reference proteome</keyword>
<evidence type="ECO:0000256" key="1">
    <source>
        <dbReference type="SAM" id="MobiDB-lite"/>
    </source>
</evidence>
<feature type="region of interest" description="Disordered" evidence="1">
    <location>
        <begin position="154"/>
        <end position="223"/>
    </location>
</feature>
<gene>
    <name evidence="2" type="ORF">OIDMADRAFT_138442</name>
</gene>
<protein>
    <submittedName>
        <fullName evidence="2">Uncharacterized protein</fullName>
    </submittedName>
</protein>
<dbReference type="OrthoDB" id="5425890at2759"/>
<dbReference type="EMBL" id="KN832900">
    <property type="protein sequence ID" value="KIM93067.1"/>
    <property type="molecule type" value="Genomic_DNA"/>
</dbReference>
<dbReference type="AlphaFoldDB" id="A0A0C3CTR2"/>
<proteinExistence type="predicted"/>